<dbReference type="InterPro" id="IPR011010">
    <property type="entry name" value="DNA_brk_join_enz"/>
</dbReference>
<dbReference type="InterPro" id="IPR013762">
    <property type="entry name" value="Integrase-like_cat_sf"/>
</dbReference>
<evidence type="ECO:0000256" key="1">
    <source>
        <dbReference type="ARBA" id="ARBA00008857"/>
    </source>
</evidence>
<dbReference type="RefSeq" id="WP_009626178.1">
    <property type="nucleotide sequence ID" value="NZ_VBTY01000033.1"/>
</dbReference>
<sequence>MLKNPTPEPVLLVYGSETPHKPISIDLRQAKVDEFLASRSLQPKSKKAYQADLRIFMDWCSLTWNDVTRRKVAQFKTFLLKERKLALSSVNRVLQTLKSFYRWLLISEYVEFDPTIGIQLERLPESVAKDLDDEEVEQIYEAIALSKFPVRDIALFTVLLHGLRGEELCNLNVEHYCNGELVIPVAKWDSKGEVPLTKLGLHHINNYLDWRKEKEGELHPESPLFISFSNRNYGKRLTYWGVRHVMDDLAKKTGIDLHSHRGRHTFATNLIVKYELDPSLAMELTRHRDVRSFKRYTNRKNKMAAKRAFLKASEKLDCSEAPK</sequence>
<dbReference type="SUPFAM" id="SSF56349">
    <property type="entry name" value="DNA breaking-rejoining enzymes"/>
    <property type="match status" value="1"/>
</dbReference>
<evidence type="ECO:0000256" key="5">
    <source>
        <dbReference type="PROSITE-ProRule" id="PRU01248"/>
    </source>
</evidence>
<dbReference type="PANTHER" id="PTHR30349:SF41">
    <property type="entry name" value="INTEGRASE_RECOMBINASE PROTEIN MJ0367-RELATED"/>
    <property type="match status" value="1"/>
</dbReference>
<dbReference type="InterPro" id="IPR044068">
    <property type="entry name" value="CB"/>
</dbReference>
<keyword evidence="4" id="KW-0233">DNA recombination</keyword>
<dbReference type="PANTHER" id="PTHR30349">
    <property type="entry name" value="PHAGE INTEGRASE-RELATED"/>
    <property type="match status" value="1"/>
</dbReference>
<evidence type="ECO:0000259" key="7">
    <source>
        <dbReference type="PROSITE" id="PS51900"/>
    </source>
</evidence>
<dbReference type="InterPro" id="IPR004107">
    <property type="entry name" value="Integrase_SAM-like_N"/>
</dbReference>
<keyword evidence="3 5" id="KW-0238">DNA-binding</keyword>
<feature type="domain" description="Tyr recombinase" evidence="6">
    <location>
        <begin position="126"/>
        <end position="309"/>
    </location>
</feature>
<dbReference type="EMBL" id="VBTY01000033">
    <property type="protein sequence ID" value="MDG3494115.1"/>
    <property type="molecule type" value="Genomic_DNA"/>
</dbReference>
<dbReference type="GO" id="GO:0015074">
    <property type="term" value="P:DNA integration"/>
    <property type="evidence" value="ECO:0007669"/>
    <property type="project" value="UniProtKB-KW"/>
</dbReference>
<keyword evidence="2" id="KW-0229">DNA integration</keyword>
<feature type="domain" description="Core-binding (CB)" evidence="7">
    <location>
        <begin position="26"/>
        <end position="105"/>
    </location>
</feature>
<dbReference type="Pfam" id="PF00589">
    <property type="entry name" value="Phage_integrase"/>
    <property type="match status" value="1"/>
</dbReference>
<evidence type="ECO:0000313" key="9">
    <source>
        <dbReference type="Proteomes" id="UP001152872"/>
    </source>
</evidence>
<gene>
    <name evidence="8" type="ORF">FEV09_06040</name>
</gene>
<dbReference type="Proteomes" id="UP001152872">
    <property type="component" value="Unassembled WGS sequence"/>
</dbReference>
<dbReference type="InterPro" id="IPR010998">
    <property type="entry name" value="Integrase_recombinase_N"/>
</dbReference>
<dbReference type="InterPro" id="IPR050090">
    <property type="entry name" value="Tyrosine_recombinase_XerCD"/>
</dbReference>
<name>A0A9X4RHK3_9CYAN</name>
<comment type="caution">
    <text evidence="8">The sequence shown here is derived from an EMBL/GenBank/DDBJ whole genome shotgun (WGS) entry which is preliminary data.</text>
</comment>
<dbReference type="PROSITE" id="PS51898">
    <property type="entry name" value="TYR_RECOMBINASE"/>
    <property type="match status" value="1"/>
</dbReference>
<dbReference type="AlphaFoldDB" id="A0A9X4RHK3"/>
<evidence type="ECO:0000256" key="3">
    <source>
        <dbReference type="ARBA" id="ARBA00023125"/>
    </source>
</evidence>
<evidence type="ECO:0000256" key="4">
    <source>
        <dbReference type="ARBA" id="ARBA00023172"/>
    </source>
</evidence>
<accession>A0A9X4RHK3</accession>
<dbReference type="Pfam" id="PF13495">
    <property type="entry name" value="Phage_int_SAM_4"/>
    <property type="match status" value="1"/>
</dbReference>
<dbReference type="GO" id="GO:0006310">
    <property type="term" value="P:DNA recombination"/>
    <property type="evidence" value="ECO:0007669"/>
    <property type="project" value="UniProtKB-KW"/>
</dbReference>
<protein>
    <submittedName>
        <fullName evidence="8">Tyrosine-type recombinase/integrase</fullName>
    </submittedName>
</protein>
<dbReference type="CDD" id="cd00397">
    <property type="entry name" value="DNA_BRE_C"/>
    <property type="match status" value="1"/>
</dbReference>
<organism evidence="8 9">
    <name type="scientific">Pseudanabaena catenata USMAC16</name>
    <dbReference type="NCBI Taxonomy" id="1855837"/>
    <lineage>
        <taxon>Bacteria</taxon>
        <taxon>Bacillati</taxon>
        <taxon>Cyanobacteriota</taxon>
        <taxon>Cyanophyceae</taxon>
        <taxon>Pseudanabaenales</taxon>
        <taxon>Pseudanabaenaceae</taxon>
        <taxon>Pseudanabaena</taxon>
    </lineage>
</organism>
<dbReference type="Gene3D" id="1.10.150.130">
    <property type="match status" value="1"/>
</dbReference>
<keyword evidence="9" id="KW-1185">Reference proteome</keyword>
<evidence type="ECO:0000259" key="6">
    <source>
        <dbReference type="PROSITE" id="PS51898"/>
    </source>
</evidence>
<comment type="similarity">
    <text evidence="1">Belongs to the 'phage' integrase family.</text>
</comment>
<dbReference type="PROSITE" id="PS51900">
    <property type="entry name" value="CB"/>
    <property type="match status" value="1"/>
</dbReference>
<evidence type="ECO:0000313" key="8">
    <source>
        <dbReference type="EMBL" id="MDG3494115.1"/>
    </source>
</evidence>
<evidence type="ECO:0000256" key="2">
    <source>
        <dbReference type="ARBA" id="ARBA00022908"/>
    </source>
</evidence>
<dbReference type="Gene3D" id="1.10.443.10">
    <property type="entry name" value="Intergrase catalytic core"/>
    <property type="match status" value="1"/>
</dbReference>
<proteinExistence type="inferred from homology"/>
<reference evidence="8" key="1">
    <citation type="submission" date="2019-05" db="EMBL/GenBank/DDBJ databases">
        <title>Whole genome sequencing of Pseudanabaena catenata USMAC16.</title>
        <authorList>
            <person name="Khan Z."/>
            <person name="Omar W.M."/>
            <person name="Convey P."/>
            <person name="Merican F."/>
            <person name="Najimudin N."/>
        </authorList>
    </citation>
    <scope>NUCLEOTIDE SEQUENCE</scope>
    <source>
        <strain evidence="8">USMAC16</strain>
    </source>
</reference>
<dbReference type="GO" id="GO:0003677">
    <property type="term" value="F:DNA binding"/>
    <property type="evidence" value="ECO:0007669"/>
    <property type="project" value="UniProtKB-UniRule"/>
</dbReference>
<dbReference type="InterPro" id="IPR002104">
    <property type="entry name" value="Integrase_catalytic"/>
</dbReference>